<dbReference type="GeneID" id="20283418"/>
<dbReference type="RefSeq" id="YP_009056400.1">
    <property type="nucleotide sequence ID" value="NC_024792.1"/>
</dbReference>
<reference evidence="1 2" key="1">
    <citation type="submission" date="2014-06" db="EMBL/GenBank/DDBJ databases">
        <title>Bioinformatic genomic analysis of Bacillus phage Bobb.</title>
        <authorList>
            <person name="Lewis H.M.N."/>
            <person name="Temple L."/>
            <person name="Barth R.N."/>
            <person name="Bowles K.M."/>
            <person name="Churchin D.I."/>
            <person name="Scott-Croshaw C."/>
            <person name="Glasgow G.H."/>
            <person name="Gloe M.W."/>
            <person name="McGough T.M."/>
            <person name="Nutbrown S.A."/>
            <person name="Romulus S.R."/>
            <person name="Sanders K.A.M."/>
            <person name="Diachok C.R."/>
            <person name="Serigano J.P."/>
            <person name="Shin D."/>
            <person name="Suresh M.H."/>
            <person name="Conner A.R.N."/>
            <person name="Korba R.M."/>
            <person name="Livermore R.J."/>
            <person name="Rohlf M.B."/>
            <person name="Utterback S.D."/>
            <person name="Wilson V.E."/>
        </authorList>
    </citation>
    <scope>NUCLEOTIDE SEQUENCE [LARGE SCALE GENOMIC DNA]</scope>
</reference>
<dbReference type="Pfam" id="PF25186">
    <property type="entry name" value="Tad4"/>
    <property type="match status" value="1"/>
</dbReference>
<evidence type="ECO:0000313" key="2">
    <source>
        <dbReference type="Proteomes" id="UP000028664"/>
    </source>
</evidence>
<dbReference type="KEGG" id="vg:20283418"/>
<dbReference type="InterPro" id="IPR057385">
    <property type="entry name" value="Tad4-like"/>
</dbReference>
<accession>A0A076G6W0</accession>
<dbReference type="OrthoDB" id="37442at10239"/>
<sequence>MKLINQEKFEAWKNVNDDNYGKQVFEHAEAWAELMESLIEEGEKLEDIAQETYDKVVGHDNPAIFRAIGLVVVRQWAHGDELKNWYTSHELYDLGRRSPA</sequence>
<dbReference type="EMBL" id="KM051843">
    <property type="protein sequence ID" value="AII28032.1"/>
    <property type="molecule type" value="Genomic_DNA"/>
</dbReference>
<evidence type="ECO:0000313" key="1">
    <source>
        <dbReference type="EMBL" id="AII28032.1"/>
    </source>
</evidence>
<proteinExistence type="predicted"/>
<dbReference type="Proteomes" id="UP000028664">
    <property type="component" value="Segment"/>
</dbReference>
<name>A0A076G6W0_9CAUD</name>
<keyword evidence="2" id="KW-1185">Reference proteome</keyword>
<organism evidence="1 2">
    <name type="scientific">Bacillus phage Bobb</name>
    <dbReference type="NCBI Taxonomy" id="1527469"/>
    <lineage>
        <taxon>Viruses</taxon>
        <taxon>Duplodnaviria</taxon>
        <taxon>Heunggongvirae</taxon>
        <taxon>Uroviricota</taxon>
        <taxon>Caudoviricetes</taxon>
        <taxon>Herelleviridae</taxon>
        <taxon>Bastillevirinae</taxon>
        <taxon>Agatevirus</taxon>
        <taxon>Agatevirus bobb</taxon>
    </lineage>
</organism>
<protein>
    <submittedName>
        <fullName evidence="1">Uncharacterized protein</fullName>
    </submittedName>
</protein>